<sequence length="118" mass="14150">MDAYYIHRLTSFQFKDMEAFPEEIQLLPDDKKREPDPLLRAMLCESLLLLTTTREGRDDLRAKKVYAVIQRMHLSEEDERVQDVCERIVQMLKRDEDEENEKIVEMDEEDDLKMEEIA</sequence>
<organism evidence="3 4">
    <name type="scientific">Jimgerdemannia flammicorona</name>
    <dbReference type="NCBI Taxonomy" id="994334"/>
    <lineage>
        <taxon>Eukaryota</taxon>
        <taxon>Fungi</taxon>
        <taxon>Fungi incertae sedis</taxon>
        <taxon>Mucoromycota</taxon>
        <taxon>Mucoromycotina</taxon>
        <taxon>Endogonomycetes</taxon>
        <taxon>Endogonales</taxon>
        <taxon>Endogonaceae</taxon>
        <taxon>Jimgerdemannia</taxon>
    </lineage>
</organism>
<dbReference type="PANTHER" id="PTHR13387:SF9">
    <property type="entry name" value="PROTEIN HGH1 HOMOLOG"/>
    <property type="match status" value="1"/>
</dbReference>
<feature type="region of interest" description="Disordered" evidence="1">
    <location>
        <begin position="97"/>
        <end position="118"/>
    </location>
</feature>
<dbReference type="AlphaFoldDB" id="A0A433D394"/>
<evidence type="ECO:0000256" key="1">
    <source>
        <dbReference type="SAM" id="MobiDB-lite"/>
    </source>
</evidence>
<reference evidence="3 4" key="1">
    <citation type="journal article" date="2018" name="New Phytol.">
        <title>Phylogenomics of Endogonaceae and evolution of mycorrhizas within Mucoromycota.</title>
        <authorList>
            <person name="Chang Y."/>
            <person name="Desiro A."/>
            <person name="Na H."/>
            <person name="Sandor L."/>
            <person name="Lipzen A."/>
            <person name="Clum A."/>
            <person name="Barry K."/>
            <person name="Grigoriev I.V."/>
            <person name="Martin F.M."/>
            <person name="Stajich J.E."/>
            <person name="Smith M.E."/>
            <person name="Bonito G."/>
            <person name="Spatafora J.W."/>
        </authorList>
    </citation>
    <scope>NUCLEOTIDE SEQUENCE [LARGE SCALE GENOMIC DNA]</scope>
    <source>
        <strain evidence="3 4">GMNB39</strain>
    </source>
</reference>
<name>A0A433D394_9FUNG</name>
<evidence type="ECO:0000259" key="2">
    <source>
        <dbReference type="Pfam" id="PF04064"/>
    </source>
</evidence>
<feature type="domain" description="Protein HGH1 C-terminal" evidence="2">
    <location>
        <begin position="46"/>
        <end position="99"/>
    </location>
</feature>
<evidence type="ECO:0000313" key="3">
    <source>
        <dbReference type="EMBL" id="RUP45320.1"/>
    </source>
</evidence>
<evidence type="ECO:0000313" key="4">
    <source>
        <dbReference type="Proteomes" id="UP000268093"/>
    </source>
</evidence>
<proteinExistence type="predicted"/>
<dbReference type="InterPro" id="IPR039717">
    <property type="entry name" value="Hgh1"/>
</dbReference>
<comment type="caution">
    <text evidence="3">The sequence shown here is derived from an EMBL/GenBank/DDBJ whole genome shotgun (WGS) entry which is preliminary data.</text>
</comment>
<keyword evidence="4" id="KW-1185">Reference proteome</keyword>
<dbReference type="PANTHER" id="PTHR13387">
    <property type="entry name" value="PROTEIN HGH1 HOMOLOG"/>
    <property type="match status" value="1"/>
</dbReference>
<accession>A0A433D394</accession>
<dbReference type="Proteomes" id="UP000268093">
    <property type="component" value="Unassembled WGS sequence"/>
</dbReference>
<dbReference type="OrthoDB" id="338814at2759"/>
<dbReference type="EMBL" id="RBNI01007466">
    <property type="protein sequence ID" value="RUP45320.1"/>
    <property type="molecule type" value="Genomic_DNA"/>
</dbReference>
<protein>
    <recommendedName>
        <fullName evidence="2">Protein HGH1 C-terminal domain-containing protein</fullName>
    </recommendedName>
</protein>
<dbReference type="InterPro" id="IPR007206">
    <property type="entry name" value="Protein_HGH1_C"/>
</dbReference>
<dbReference type="Pfam" id="PF04064">
    <property type="entry name" value="DUF384"/>
    <property type="match status" value="1"/>
</dbReference>
<gene>
    <name evidence="3" type="ORF">BC936DRAFT_148317</name>
</gene>